<dbReference type="EMBL" id="VULQ01000001">
    <property type="protein sequence ID" value="MSS76987.1"/>
    <property type="molecule type" value="Genomic_DNA"/>
</dbReference>
<protein>
    <submittedName>
        <fullName evidence="1">Uncharacterized protein</fullName>
    </submittedName>
</protein>
<dbReference type="RefSeq" id="WP_154538840.1">
    <property type="nucleotide sequence ID" value="NZ_VULQ01000001.1"/>
</dbReference>
<accession>A0A6N7VT42</accession>
<proteinExistence type="predicted"/>
<evidence type="ECO:0000313" key="2">
    <source>
        <dbReference type="Proteomes" id="UP000441925"/>
    </source>
</evidence>
<comment type="caution">
    <text evidence="1">The sequence shown here is derived from an EMBL/GenBank/DDBJ whole genome shotgun (WGS) entry which is preliminary data.</text>
</comment>
<organism evidence="1 2">
    <name type="scientific">Anaerococcus porci</name>
    <dbReference type="NCBI Taxonomy" id="2652269"/>
    <lineage>
        <taxon>Bacteria</taxon>
        <taxon>Bacillati</taxon>
        <taxon>Bacillota</taxon>
        <taxon>Tissierellia</taxon>
        <taxon>Tissierellales</taxon>
        <taxon>Peptoniphilaceae</taxon>
        <taxon>Anaerococcus</taxon>
    </lineage>
</organism>
<dbReference type="AlphaFoldDB" id="A0A6N7VT42"/>
<keyword evidence="2" id="KW-1185">Reference proteome</keyword>
<dbReference type="Proteomes" id="UP000441925">
    <property type="component" value="Unassembled WGS sequence"/>
</dbReference>
<sequence length="78" mass="8915">MSKPFHFNILGNKTGSEWASYQYEKNHLDIISVENVEENNEFKIKITLGNIHQKGQLELVKIGKLLTGTTTEDKLVIK</sequence>
<name>A0A6N7VT42_9FIRM</name>
<reference evidence="1 2" key="1">
    <citation type="submission" date="2019-08" db="EMBL/GenBank/DDBJ databases">
        <title>In-depth cultivation of the pig gut microbiome towards novel bacterial diversity and tailored functional studies.</title>
        <authorList>
            <person name="Wylensek D."/>
            <person name="Hitch T.C.A."/>
            <person name="Clavel T."/>
        </authorList>
    </citation>
    <scope>NUCLEOTIDE SEQUENCE [LARGE SCALE GENOMIC DNA]</scope>
    <source>
        <strain evidence="1 2">WCA-380-WT-2B</strain>
    </source>
</reference>
<gene>
    <name evidence="1" type="ORF">FYJ26_00805</name>
</gene>
<evidence type="ECO:0000313" key="1">
    <source>
        <dbReference type="EMBL" id="MSS76987.1"/>
    </source>
</evidence>